<comment type="similarity">
    <text evidence="3">Belongs to the class II aldolase/RraA-like family.</text>
</comment>
<reference evidence="12 13" key="1">
    <citation type="submission" date="2023-07" db="EMBL/GenBank/DDBJ databases">
        <title>Genomic Encyclopedia of Type Strains, Phase IV (KMG-IV): sequencing the most valuable type-strain genomes for metagenomic binning, comparative biology and taxonomic classification.</title>
        <authorList>
            <person name="Goeker M."/>
        </authorList>
    </citation>
    <scope>NUCLEOTIDE SEQUENCE [LARGE SCALE GENOMIC DNA]</scope>
    <source>
        <strain evidence="12 13">DSM 17740</strain>
    </source>
</reference>
<evidence type="ECO:0000256" key="5">
    <source>
        <dbReference type="ARBA" id="ARBA00012213"/>
    </source>
</evidence>
<evidence type="ECO:0000256" key="2">
    <source>
        <dbReference type="ARBA" id="ARBA00001968"/>
    </source>
</evidence>
<evidence type="ECO:0000256" key="3">
    <source>
        <dbReference type="ARBA" id="ARBA00008621"/>
    </source>
</evidence>
<name>A0ABU0CPF6_9BACI</name>
<evidence type="ECO:0000256" key="4">
    <source>
        <dbReference type="ARBA" id="ARBA00011233"/>
    </source>
</evidence>
<dbReference type="PANTHER" id="PTHR33254">
    <property type="entry name" value="4-HYDROXY-4-METHYL-2-OXOGLUTARATE ALDOLASE 3-RELATED"/>
    <property type="match status" value="1"/>
</dbReference>
<comment type="subunit">
    <text evidence="4">Homotrimer.</text>
</comment>
<comment type="function">
    <text evidence="8">Catalyzes the aldol cleavage of 4-hydroxy-4-methyl-2-oxoglutarate (HMG) into 2 molecules of pyruvate. Also contains a secondary oxaloacetate (OAA) decarboxylase activity due to the common pyruvate enolate transition state formed following C-C bond cleavage in the retro-aldol and decarboxylation reactions.</text>
</comment>
<proteinExistence type="inferred from homology"/>
<comment type="caution">
    <text evidence="12">The sequence shown here is derived from an EMBL/GenBank/DDBJ whole genome shotgun (WGS) entry which is preliminary data.</text>
</comment>
<dbReference type="Pfam" id="PF03737">
    <property type="entry name" value="RraA-like"/>
    <property type="match status" value="1"/>
</dbReference>
<keyword evidence="13" id="KW-1185">Reference proteome</keyword>
<dbReference type="PANTHER" id="PTHR33254:SF16">
    <property type="entry name" value="BLR3842 PROTEIN"/>
    <property type="match status" value="1"/>
</dbReference>
<comment type="cofactor">
    <cofactor evidence="2">
        <name>a divalent metal cation</name>
        <dbReference type="ChEBI" id="CHEBI:60240"/>
    </cofactor>
</comment>
<organism evidence="12 13">
    <name type="scientific">Caldalkalibacillus uzonensis</name>
    <dbReference type="NCBI Taxonomy" id="353224"/>
    <lineage>
        <taxon>Bacteria</taxon>
        <taxon>Bacillati</taxon>
        <taxon>Bacillota</taxon>
        <taxon>Bacilli</taxon>
        <taxon>Bacillales</taxon>
        <taxon>Bacillaceae</taxon>
        <taxon>Caldalkalibacillus</taxon>
    </lineage>
</organism>
<dbReference type="InterPro" id="IPR005493">
    <property type="entry name" value="RraA/RraA-like"/>
</dbReference>
<evidence type="ECO:0000256" key="6">
    <source>
        <dbReference type="ARBA" id="ARBA00012947"/>
    </source>
</evidence>
<dbReference type="EC" id="4.1.1.112" evidence="6"/>
<protein>
    <recommendedName>
        <fullName evidence="7">Putative 4-hydroxy-4-methyl-2-oxoglutarate aldolase</fullName>
        <ecNumber evidence="6">4.1.1.112</ecNumber>
        <ecNumber evidence="5">4.1.3.17</ecNumber>
    </recommendedName>
    <alternativeName>
        <fullName evidence="10">Oxaloacetate decarboxylase</fullName>
    </alternativeName>
    <alternativeName>
        <fullName evidence="9">RraA-like protein</fullName>
    </alternativeName>
</protein>
<dbReference type="Proteomes" id="UP001232445">
    <property type="component" value="Unassembled WGS sequence"/>
</dbReference>
<evidence type="ECO:0000256" key="1">
    <source>
        <dbReference type="ARBA" id="ARBA00001342"/>
    </source>
</evidence>
<evidence type="ECO:0000313" key="13">
    <source>
        <dbReference type="Proteomes" id="UP001232445"/>
    </source>
</evidence>
<evidence type="ECO:0000256" key="10">
    <source>
        <dbReference type="ARBA" id="ARBA00032305"/>
    </source>
</evidence>
<dbReference type="SUPFAM" id="SSF89562">
    <property type="entry name" value="RraA-like"/>
    <property type="match status" value="1"/>
</dbReference>
<dbReference type="Gene3D" id="3.50.30.40">
    <property type="entry name" value="Ribonuclease E inhibitor RraA/RraA-like"/>
    <property type="match status" value="1"/>
</dbReference>
<accession>A0ABU0CPF6</accession>
<comment type="catalytic activity">
    <reaction evidence="11">
        <text>oxaloacetate + H(+) = pyruvate + CO2</text>
        <dbReference type="Rhea" id="RHEA:15641"/>
        <dbReference type="ChEBI" id="CHEBI:15361"/>
        <dbReference type="ChEBI" id="CHEBI:15378"/>
        <dbReference type="ChEBI" id="CHEBI:16452"/>
        <dbReference type="ChEBI" id="CHEBI:16526"/>
        <dbReference type="EC" id="4.1.1.112"/>
    </reaction>
</comment>
<evidence type="ECO:0000256" key="7">
    <source>
        <dbReference type="ARBA" id="ARBA00016549"/>
    </source>
</evidence>
<dbReference type="InterPro" id="IPR036704">
    <property type="entry name" value="RraA/RraA-like_sf"/>
</dbReference>
<gene>
    <name evidence="12" type="ORF">J2S00_001088</name>
</gene>
<evidence type="ECO:0000313" key="12">
    <source>
        <dbReference type="EMBL" id="MDQ0338304.1"/>
    </source>
</evidence>
<sequence length="216" mass="23776">MKYDFGQLEQKVYTAVTADILDDLGLRAQVMEHHIRPIDPSFSVIGRAFTILATDVYEIPEHPYKKELEAVDALNEGDIVVATTNGSTSSGFWGELLSTAAMVKGSRGAIIDGFTRDSRKIIEMGFPTFTRGFHPHDSKGRTDVINYQVPIECGGVKVFPGDIIVADHDGIVVVPQTCAAQVFERVLKKVDGENAMRKALQQGMGIVEAYKKYNIL</sequence>
<evidence type="ECO:0000256" key="9">
    <source>
        <dbReference type="ARBA" id="ARBA00030169"/>
    </source>
</evidence>
<dbReference type="EMBL" id="JAUSUQ010000003">
    <property type="protein sequence ID" value="MDQ0338304.1"/>
    <property type="molecule type" value="Genomic_DNA"/>
</dbReference>
<dbReference type="RefSeq" id="WP_307336429.1">
    <property type="nucleotide sequence ID" value="NZ_JAUSUQ010000003.1"/>
</dbReference>
<comment type="catalytic activity">
    <reaction evidence="1">
        <text>4-hydroxy-4-methyl-2-oxoglutarate = 2 pyruvate</text>
        <dbReference type="Rhea" id="RHEA:22748"/>
        <dbReference type="ChEBI" id="CHEBI:15361"/>
        <dbReference type="ChEBI" id="CHEBI:58276"/>
        <dbReference type="EC" id="4.1.3.17"/>
    </reaction>
</comment>
<dbReference type="EC" id="4.1.3.17" evidence="5"/>
<evidence type="ECO:0000256" key="8">
    <source>
        <dbReference type="ARBA" id="ARBA00025046"/>
    </source>
</evidence>
<dbReference type="CDD" id="cd16841">
    <property type="entry name" value="RraA_family"/>
    <property type="match status" value="1"/>
</dbReference>
<evidence type="ECO:0000256" key="11">
    <source>
        <dbReference type="ARBA" id="ARBA00047973"/>
    </source>
</evidence>